<evidence type="ECO:0000256" key="1">
    <source>
        <dbReference type="SAM" id="MobiDB-lite"/>
    </source>
</evidence>
<dbReference type="HOGENOM" id="CLU_2961755_0_0_1"/>
<dbReference type="AlphaFoldDB" id="A0A0C9YC94"/>
<sequence>MIDFEPSSAKHRVIGFPRNGRGDEANDSTTMVGYQPNPPPVPIETEHSAWRRVSWYAGF</sequence>
<keyword evidence="3" id="KW-1185">Reference proteome</keyword>
<dbReference type="Proteomes" id="UP000054018">
    <property type="component" value="Unassembled WGS sequence"/>
</dbReference>
<name>A0A0C9YC94_9AGAM</name>
<proteinExistence type="predicted"/>
<dbReference type="EMBL" id="KN833740">
    <property type="protein sequence ID" value="KIK22375.1"/>
    <property type="molecule type" value="Genomic_DNA"/>
</dbReference>
<feature type="region of interest" description="Disordered" evidence="1">
    <location>
        <begin position="1"/>
        <end position="45"/>
    </location>
</feature>
<reference evidence="2 3" key="1">
    <citation type="submission" date="2014-04" db="EMBL/GenBank/DDBJ databases">
        <authorList>
            <consortium name="DOE Joint Genome Institute"/>
            <person name="Kuo A."/>
            <person name="Kohler A."/>
            <person name="Costa M.D."/>
            <person name="Nagy L.G."/>
            <person name="Floudas D."/>
            <person name="Copeland A."/>
            <person name="Barry K.W."/>
            <person name="Cichocki N."/>
            <person name="Veneault-Fourrey C."/>
            <person name="LaButti K."/>
            <person name="Lindquist E.A."/>
            <person name="Lipzen A."/>
            <person name="Lundell T."/>
            <person name="Morin E."/>
            <person name="Murat C."/>
            <person name="Sun H."/>
            <person name="Tunlid A."/>
            <person name="Henrissat B."/>
            <person name="Grigoriev I.V."/>
            <person name="Hibbett D.S."/>
            <person name="Martin F."/>
            <person name="Nordberg H.P."/>
            <person name="Cantor M.N."/>
            <person name="Hua S.X."/>
        </authorList>
    </citation>
    <scope>NUCLEOTIDE SEQUENCE [LARGE SCALE GENOMIC DNA]</scope>
    <source>
        <strain evidence="2 3">441</strain>
    </source>
</reference>
<evidence type="ECO:0000313" key="3">
    <source>
        <dbReference type="Proteomes" id="UP000054018"/>
    </source>
</evidence>
<gene>
    <name evidence="2" type="ORF">PISMIDRAFT_680406</name>
</gene>
<protein>
    <submittedName>
        <fullName evidence="2">Uncharacterized protein</fullName>
    </submittedName>
</protein>
<evidence type="ECO:0000313" key="2">
    <source>
        <dbReference type="EMBL" id="KIK22375.1"/>
    </source>
</evidence>
<accession>A0A0C9YC94</accession>
<reference evidence="3" key="2">
    <citation type="submission" date="2015-01" db="EMBL/GenBank/DDBJ databases">
        <title>Evolutionary Origins and Diversification of the Mycorrhizal Mutualists.</title>
        <authorList>
            <consortium name="DOE Joint Genome Institute"/>
            <consortium name="Mycorrhizal Genomics Consortium"/>
            <person name="Kohler A."/>
            <person name="Kuo A."/>
            <person name="Nagy L.G."/>
            <person name="Floudas D."/>
            <person name="Copeland A."/>
            <person name="Barry K.W."/>
            <person name="Cichocki N."/>
            <person name="Veneault-Fourrey C."/>
            <person name="LaButti K."/>
            <person name="Lindquist E.A."/>
            <person name="Lipzen A."/>
            <person name="Lundell T."/>
            <person name="Morin E."/>
            <person name="Murat C."/>
            <person name="Riley R."/>
            <person name="Ohm R."/>
            <person name="Sun H."/>
            <person name="Tunlid A."/>
            <person name="Henrissat B."/>
            <person name="Grigoriev I.V."/>
            <person name="Hibbett D.S."/>
            <person name="Martin F."/>
        </authorList>
    </citation>
    <scope>NUCLEOTIDE SEQUENCE [LARGE SCALE GENOMIC DNA]</scope>
    <source>
        <strain evidence="3">441</strain>
    </source>
</reference>
<organism evidence="2 3">
    <name type="scientific">Pisolithus microcarpus 441</name>
    <dbReference type="NCBI Taxonomy" id="765257"/>
    <lineage>
        <taxon>Eukaryota</taxon>
        <taxon>Fungi</taxon>
        <taxon>Dikarya</taxon>
        <taxon>Basidiomycota</taxon>
        <taxon>Agaricomycotina</taxon>
        <taxon>Agaricomycetes</taxon>
        <taxon>Agaricomycetidae</taxon>
        <taxon>Boletales</taxon>
        <taxon>Sclerodermatineae</taxon>
        <taxon>Pisolithaceae</taxon>
        <taxon>Pisolithus</taxon>
    </lineage>
</organism>